<dbReference type="GO" id="GO:0003860">
    <property type="term" value="F:3-hydroxyisobutyryl-CoA hydrolase activity"/>
    <property type="evidence" value="ECO:0007669"/>
    <property type="project" value="UniProtKB-EC"/>
</dbReference>
<reference evidence="5" key="1">
    <citation type="submission" date="2022-08" db="EMBL/GenBank/DDBJ databases">
        <title>Genome analysis of Corynebacteriales strain.</title>
        <authorList>
            <person name="Lee S.D."/>
        </authorList>
    </citation>
    <scope>NUCLEOTIDE SEQUENCE</scope>
    <source>
        <strain evidence="5">D3-21</strain>
    </source>
</reference>
<dbReference type="CDD" id="cd06558">
    <property type="entry name" value="crotonase-like"/>
    <property type="match status" value="1"/>
</dbReference>
<dbReference type="InterPro" id="IPR045004">
    <property type="entry name" value="ECH_dom"/>
</dbReference>
<dbReference type="AlphaFoldDB" id="A0A9X4M3Y3"/>
<keyword evidence="6" id="KW-1185">Reference proteome</keyword>
<accession>A0A9X4M3Y3</accession>
<comment type="catalytic activity">
    <reaction evidence="1">
        <text>3-hydroxy-2-methylpropanoyl-CoA + H2O = 3-hydroxy-2-methylpropanoate + CoA + H(+)</text>
        <dbReference type="Rhea" id="RHEA:20888"/>
        <dbReference type="ChEBI" id="CHEBI:11805"/>
        <dbReference type="ChEBI" id="CHEBI:15377"/>
        <dbReference type="ChEBI" id="CHEBI:15378"/>
        <dbReference type="ChEBI" id="CHEBI:57287"/>
        <dbReference type="ChEBI" id="CHEBI:57340"/>
        <dbReference type="EC" id="3.1.2.4"/>
    </reaction>
</comment>
<gene>
    <name evidence="5" type="ORF">NVS88_09435</name>
</gene>
<dbReference type="SUPFAM" id="SSF52096">
    <property type="entry name" value="ClpP/crotonase"/>
    <property type="match status" value="1"/>
</dbReference>
<comment type="caution">
    <text evidence="5">The sequence shown here is derived from an EMBL/GenBank/DDBJ whole genome shotgun (WGS) entry which is preliminary data.</text>
</comment>
<dbReference type="EMBL" id="JANRHA010000005">
    <property type="protein sequence ID" value="MDG3014778.1"/>
    <property type="molecule type" value="Genomic_DNA"/>
</dbReference>
<dbReference type="EC" id="3.1.2.4" evidence="2"/>
<dbReference type="NCBIfam" id="NF004127">
    <property type="entry name" value="PRK05617.1"/>
    <property type="match status" value="1"/>
</dbReference>
<evidence type="ECO:0000256" key="2">
    <source>
        <dbReference type="ARBA" id="ARBA00011915"/>
    </source>
</evidence>
<dbReference type="InterPro" id="IPR029045">
    <property type="entry name" value="ClpP/crotonase-like_dom_sf"/>
</dbReference>
<keyword evidence="3" id="KW-0378">Hydrolase</keyword>
<feature type="domain" description="Enoyl-CoA hydratase/isomerase" evidence="4">
    <location>
        <begin position="17"/>
        <end position="339"/>
    </location>
</feature>
<sequence length="343" mass="36752">MSSSSQFVQTRVEHGVGEILLDRPTALNALDIGMIRDMHDTLMAWRDDDAVQTVLVRSAIPKAFCAGGDIRAVREAGLGGDTEAVWGYFSEEYRLDQLIADYPKPYVAVIDGVAMGGGLGISVHGAFRVVTERAVLAMPETAIGFIPDVGASHFLANLPGSIGMYLGLTGTRLTAADAVELGLATHYVPSLELDDFIADLLAEDIDTALANHMRLPPAGAILDRRERIDAVFSADTVGGMLDRLVDEKGDDDGWAAETLAALVKHSPWSMSVTAELIRQGSGSTLEHCLGRELRVAVKMSRCPDFAEGIRAVLVDKDHAPTWDPATLSGVDPEAVREVFSTPI</sequence>
<evidence type="ECO:0000313" key="6">
    <source>
        <dbReference type="Proteomes" id="UP001152755"/>
    </source>
</evidence>
<dbReference type="PANTHER" id="PTHR43176:SF3">
    <property type="entry name" value="3-HYDROXYISOBUTYRYL-COA HYDROLASE, MITOCHONDRIAL"/>
    <property type="match status" value="1"/>
</dbReference>
<dbReference type="InterPro" id="IPR032259">
    <property type="entry name" value="HIBYL-CoA-H"/>
</dbReference>
<dbReference type="RefSeq" id="WP_332519767.1">
    <property type="nucleotide sequence ID" value="NZ_JANRHA010000005.1"/>
</dbReference>
<dbReference type="GO" id="GO:0006574">
    <property type="term" value="P:L-valine catabolic process"/>
    <property type="evidence" value="ECO:0007669"/>
    <property type="project" value="TreeGrafter"/>
</dbReference>
<dbReference type="Gene3D" id="3.90.226.10">
    <property type="entry name" value="2-enoyl-CoA Hydratase, Chain A, domain 1"/>
    <property type="match status" value="1"/>
</dbReference>
<proteinExistence type="predicted"/>
<protein>
    <recommendedName>
        <fullName evidence="2">3-hydroxyisobutyryl-CoA hydrolase</fullName>
        <ecNumber evidence="2">3.1.2.4</ecNumber>
    </recommendedName>
</protein>
<evidence type="ECO:0000256" key="3">
    <source>
        <dbReference type="ARBA" id="ARBA00022801"/>
    </source>
</evidence>
<evidence type="ECO:0000313" key="5">
    <source>
        <dbReference type="EMBL" id="MDG3014778.1"/>
    </source>
</evidence>
<dbReference type="PANTHER" id="PTHR43176">
    <property type="entry name" value="3-HYDROXYISOBUTYRYL-COA HYDROLASE-RELATED"/>
    <property type="match status" value="1"/>
</dbReference>
<dbReference type="Proteomes" id="UP001152755">
    <property type="component" value="Unassembled WGS sequence"/>
</dbReference>
<dbReference type="Pfam" id="PF16113">
    <property type="entry name" value="ECH_2"/>
    <property type="match status" value="1"/>
</dbReference>
<name>A0A9X4M3Y3_9ACTN</name>
<evidence type="ECO:0000259" key="4">
    <source>
        <dbReference type="Pfam" id="PF16113"/>
    </source>
</evidence>
<evidence type="ECO:0000256" key="1">
    <source>
        <dbReference type="ARBA" id="ARBA00001709"/>
    </source>
</evidence>
<organism evidence="5 6">
    <name type="scientific">Speluncibacter jeojiensis</name>
    <dbReference type="NCBI Taxonomy" id="2710754"/>
    <lineage>
        <taxon>Bacteria</taxon>
        <taxon>Bacillati</taxon>
        <taxon>Actinomycetota</taxon>
        <taxon>Actinomycetes</taxon>
        <taxon>Mycobacteriales</taxon>
        <taxon>Speluncibacteraceae</taxon>
        <taxon>Speluncibacter</taxon>
    </lineage>
</organism>